<dbReference type="SUPFAM" id="SSF55486">
    <property type="entry name" value="Metalloproteases ('zincins'), catalytic domain"/>
    <property type="match status" value="1"/>
</dbReference>
<keyword evidence="5" id="KW-1185">Reference proteome</keyword>
<dbReference type="InterPro" id="IPR024079">
    <property type="entry name" value="MetalloPept_cat_dom_sf"/>
</dbReference>
<evidence type="ECO:0000259" key="1">
    <source>
        <dbReference type="Pfam" id="PF18796"/>
    </source>
</evidence>
<dbReference type="Pfam" id="PF18796">
    <property type="entry name" value="LPD1"/>
    <property type="match status" value="1"/>
</dbReference>
<dbReference type="AlphaFoldDB" id="A0A256LIH5"/>
<reference evidence="3 4" key="1">
    <citation type="submission" date="2017-04" db="EMBL/GenBank/DDBJ databases">
        <authorList>
            <person name="Afonso C.L."/>
            <person name="Miller P.J."/>
            <person name="Scott M.A."/>
            <person name="Spackman E."/>
            <person name="Goraichik I."/>
            <person name="Dimitrov K.M."/>
            <person name="Suarez D.L."/>
            <person name="Swayne D.E."/>
        </authorList>
    </citation>
    <scope>NUCLEOTIDE SEQUENCE [LARGE SCALE GENOMIC DNA]</scope>
    <source>
        <strain evidence="3 4">609q</strain>
    </source>
</reference>
<gene>
    <name evidence="2" type="ORF">CBF53_00665</name>
    <name evidence="3" type="ORF">CBF70_01250</name>
</gene>
<protein>
    <recommendedName>
        <fullName evidence="1">Large polyvalent protein-associated domain-containing protein</fullName>
    </recommendedName>
</protein>
<dbReference type="EMBL" id="NGNX01000003">
    <property type="protein sequence ID" value="OYR93248.1"/>
    <property type="molecule type" value="Genomic_DNA"/>
</dbReference>
<evidence type="ECO:0000313" key="3">
    <source>
        <dbReference type="EMBL" id="OYR93248.1"/>
    </source>
</evidence>
<feature type="domain" description="Large polyvalent protein-associated" evidence="1">
    <location>
        <begin position="458"/>
        <end position="528"/>
    </location>
</feature>
<organism evidence="3 4">
    <name type="scientific">Lactobacillus taiwanensis</name>
    <dbReference type="NCBI Taxonomy" id="508451"/>
    <lineage>
        <taxon>Bacteria</taxon>
        <taxon>Bacillati</taxon>
        <taxon>Bacillota</taxon>
        <taxon>Bacilli</taxon>
        <taxon>Lactobacillales</taxon>
        <taxon>Lactobacillaceae</taxon>
        <taxon>Lactobacillus</taxon>
    </lineage>
</organism>
<evidence type="ECO:0000313" key="5">
    <source>
        <dbReference type="Proteomes" id="UP000216316"/>
    </source>
</evidence>
<dbReference type="Proteomes" id="UP000216316">
    <property type="component" value="Unassembled WGS sequence"/>
</dbReference>
<name>A0A256LIH5_9LACO</name>
<dbReference type="RefSeq" id="WP_094496883.1">
    <property type="nucleotide sequence ID" value="NZ_NGNV01000002.1"/>
</dbReference>
<dbReference type="Gene3D" id="3.40.390.10">
    <property type="entry name" value="Collagenase (Catalytic Domain)"/>
    <property type="match status" value="1"/>
</dbReference>
<reference evidence="4 5" key="3">
    <citation type="submission" date="2017-09" db="EMBL/GenBank/DDBJ databases">
        <title>Tripartite evolution among Lactobacillus johnsonii, Lactobacillus taiwanensis, Lactobacillus reuteri and their rodent host.</title>
        <authorList>
            <person name="Wang T."/>
            <person name="Knowles S."/>
            <person name="Cheng C."/>
        </authorList>
    </citation>
    <scope>NUCLEOTIDE SEQUENCE [LARGE SCALE GENOMIC DNA]</scope>
    <source>
        <strain evidence="3 4">609q</strain>
        <strain evidence="2 5">609u</strain>
    </source>
</reference>
<dbReference type="EMBL" id="NGNV01000002">
    <property type="protein sequence ID" value="OYR89032.1"/>
    <property type="molecule type" value="Genomic_DNA"/>
</dbReference>
<evidence type="ECO:0000313" key="2">
    <source>
        <dbReference type="EMBL" id="OYR89032.1"/>
    </source>
</evidence>
<sequence length="703" mass="81254">MTETGKITDLLREKYGISKVSKHLNITTKDDLFSAYRKLAKYLYQNAYANGDLSFKDDIEAIKTNLGNDLGDNYTIKSVSKLDRNNFNTKEIETLYSAYNFKDIHTNPSSAKDTNTWLDHSYLVDTIHHFEPEGSINSAFEKKLIIIDPHNTKLNNHDTGAQWSPSFKAQNKVDDWLTTKLHGWHIYNSNLLIGYNKIFKDLRQSPQYQTLDSATIESLEKIIPRLQLKHKISDDYYRPDPLAELIYKQGKKIPNTNKYKYIDQSGHEFINSVKVIDRVHYKNQALIFLNNYLEDTYNLTLQQEYETNLEPSKHAKFYQEKKYIKQETRQEMSRLSSLLSNTFKGVEIDNDVDLKKLEKLVPDLEKTSQILPKTDKKPILRFRKLKNHKALGLYTPLNNTLAIDFRKDGQETGLQSFIHEFGHNLDFTTSDTLLSLTDQFKPILNATQMNIKESVLSSKEKTYLSTPTEVFARSFELYMSDKGLNNSLIKDPKEYNDSKNEKFKCFDETTRLRILNYFDSQFPQLARNLNKLGEARTDLSYNVTMHHIGLSDTDKAINKFEKIILNGNRHDKGIGINWYDKIDSQKRELILLPKNELTKDDTLIFLAGTKKDNMEKVFNHVKIPNSTIKTKDNTISITSKNALQTLNALSNNTSFNLQINSAFRAKGKAISSKFVNKQIFNSNKGKDQQKINLNTQLFNGLDL</sequence>
<reference evidence="2" key="2">
    <citation type="submission" date="2017-05" db="EMBL/GenBank/DDBJ databases">
        <authorList>
            <person name="Lin X.B."/>
            <person name="Stothard P."/>
            <person name="Tasseva G."/>
            <person name="Walter J."/>
        </authorList>
    </citation>
    <scope>NUCLEOTIDE SEQUENCE</scope>
    <source>
        <strain evidence="2">609u</strain>
    </source>
</reference>
<dbReference type="GO" id="GO:0008237">
    <property type="term" value="F:metallopeptidase activity"/>
    <property type="evidence" value="ECO:0007669"/>
    <property type="project" value="InterPro"/>
</dbReference>
<comment type="caution">
    <text evidence="3">The sequence shown here is derived from an EMBL/GenBank/DDBJ whole genome shotgun (WGS) entry which is preliminary data.</text>
</comment>
<dbReference type="Proteomes" id="UP000215828">
    <property type="component" value="Unassembled WGS sequence"/>
</dbReference>
<dbReference type="InterPro" id="IPR041047">
    <property type="entry name" value="LPD1"/>
</dbReference>
<proteinExistence type="predicted"/>
<evidence type="ECO:0000313" key="4">
    <source>
        <dbReference type="Proteomes" id="UP000215828"/>
    </source>
</evidence>
<accession>A0A256LIH5</accession>